<dbReference type="InterPro" id="IPR050482">
    <property type="entry name" value="Sensor_HK_TwoCompSys"/>
</dbReference>
<name>A0A1R4K6Q1_9MICO</name>
<keyword evidence="5" id="KW-0902">Two-component regulatory system</keyword>
<organism evidence="6 7">
    <name type="scientific">Mycetocola reblochoni REB411</name>
    <dbReference type="NCBI Taxonomy" id="1255698"/>
    <lineage>
        <taxon>Bacteria</taxon>
        <taxon>Bacillati</taxon>
        <taxon>Actinomycetota</taxon>
        <taxon>Actinomycetes</taxon>
        <taxon>Micrococcales</taxon>
        <taxon>Microbacteriaceae</taxon>
        <taxon>Mycetocola</taxon>
    </lineage>
</organism>
<dbReference type="AlphaFoldDB" id="A0A1R4K6Q1"/>
<evidence type="ECO:0000313" key="7">
    <source>
        <dbReference type="Proteomes" id="UP000196778"/>
    </source>
</evidence>
<evidence type="ECO:0000313" key="6">
    <source>
        <dbReference type="EMBL" id="SJN39969.1"/>
    </source>
</evidence>
<dbReference type="Gene3D" id="3.30.565.10">
    <property type="entry name" value="Histidine kinase-like ATPase, C-terminal domain"/>
    <property type="match status" value="1"/>
</dbReference>
<dbReference type="GO" id="GO:0004673">
    <property type="term" value="F:protein histidine kinase activity"/>
    <property type="evidence" value="ECO:0007669"/>
    <property type="project" value="UniProtKB-EC"/>
</dbReference>
<dbReference type="PANTHER" id="PTHR24421">
    <property type="entry name" value="NITRATE/NITRITE SENSOR PROTEIN NARX-RELATED"/>
    <property type="match status" value="1"/>
</dbReference>
<dbReference type="SUPFAM" id="SSF55874">
    <property type="entry name" value="ATPase domain of HSP90 chaperone/DNA topoisomerase II/histidine kinase"/>
    <property type="match status" value="1"/>
</dbReference>
<dbReference type="EMBL" id="FUKR01000066">
    <property type="protein sequence ID" value="SJN39969.1"/>
    <property type="molecule type" value="Genomic_DNA"/>
</dbReference>
<dbReference type="GO" id="GO:0000160">
    <property type="term" value="P:phosphorelay signal transduction system"/>
    <property type="evidence" value="ECO:0007669"/>
    <property type="project" value="UniProtKB-KW"/>
</dbReference>
<keyword evidence="4" id="KW-0418">Kinase</keyword>
<reference evidence="7" key="1">
    <citation type="submission" date="2017-02" db="EMBL/GenBank/DDBJ databases">
        <authorList>
            <person name="Dridi B."/>
        </authorList>
    </citation>
    <scope>NUCLEOTIDE SEQUENCE [LARGE SCALE GENOMIC DNA]</scope>
    <source>
        <strain evidence="7">EB411</strain>
    </source>
</reference>
<dbReference type="EC" id="2.7.13.3" evidence="2"/>
<dbReference type="InterPro" id="IPR036890">
    <property type="entry name" value="HATPase_C_sf"/>
</dbReference>
<comment type="catalytic activity">
    <reaction evidence="1">
        <text>ATP + protein L-histidine = ADP + protein N-phospho-L-histidine.</text>
        <dbReference type="EC" id="2.7.13.3"/>
    </reaction>
</comment>
<evidence type="ECO:0000256" key="5">
    <source>
        <dbReference type="ARBA" id="ARBA00023012"/>
    </source>
</evidence>
<dbReference type="Proteomes" id="UP000196778">
    <property type="component" value="Unassembled WGS sequence"/>
</dbReference>
<accession>A0A1R4K6Q1</accession>
<evidence type="ECO:0000256" key="3">
    <source>
        <dbReference type="ARBA" id="ARBA00022679"/>
    </source>
</evidence>
<evidence type="ECO:0000256" key="1">
    <source>
        <dbReference type="ARBA" id="ARBA00000085"/>
    </source>
</evidence>
<keyword evidence="3" id="KW-0808">Transferase</keyword>
<keyword evidence="7" id="KW-1185">Reference proteome</keyword>
<gene>
    <name evidence="6" type="ORF">FM119_11745</name>
</gene>
<proteinExistence type="predicted"/>
<dbReference type="PANTHER" id="PTHR24421:SF10">
    <property type="entry name" value="NITRATE_NITRITE SENSOR PROTEIN NARQ"/>
    <property type="match status" value="1"/>
</dbReference>
<evidence type="ECO:0000256" key="4">
    <source>
        <dbReference type="ARBA" id="ARBA00022777"/>
    </source>
</evidence>
<protein>
    <recommendedName>
        <fullName evidence="2">histidine kinase</fullName>
        <ecNumber evidence="2">2.7.13.3</ecNumber>
    </recommendedName>
</protein>
<evidence type="ECO:0000256" key="2">
    <source>
        <dbReference type="ARBA" id="ARBA00012438"/>
    </source>
</evidence>
<sequence length="106" mass="11400">MGVPSGIQVSHSVETTLVHLLTECTTNVLTHAPQAALVDIQFMVGESRVDVRFRNDSASPVREAGSNRDRGYGLRPMTERVELLGGALSAQRDGGSWLVQASLPRA</sequence>